<keyword evidence="2" id="KW-1185">Reference proteome</keyword>
<name>A0A3P3R4K6_9EURY</name>
<dbReference type="EMBL" id="RRCH01000037">
    <property type="protein sequence ID" value="RRJ28427.1"/>
    <property type="molecule type" value="Genomic_DNA"/>
</dbReference>
<gene>
    <name evidence="1" type="ORF">EIK79_15750</name>
</gene>
<evidence type="ECO:0000313" key="2">
    <source>
        <dbReference type="Proteomes" id="UP000282322"/>
    </source>
</evidence>
<sequence length="76" mass="7571">MTSKLKAALTAVLLLSLVAGGMGTAVAETTDIDSGETTIVNDDDAVDADELLDDVNLNVLGGLTDGDSAVLLPALA</sequence>
<accession>A0A3P3R4K6</accession>
<evidence type="ECO:0000313" key="1">
    <source>
        <dbReference type="EMBL" id="RRJ28427.1"/>
    </source>
</evidence>
<organism evidence="1 2">
    <name type="scientific">Halocatena pleomorpha</name>
    <dbReference type="NCBI Taxonomy" id="1785090"/>
    <lineage>
        <taxon>Archaea</taxon>
        <taxon>Methanobacteriati</taxon>
        <taxon>Methanobacteriota</taxon>
        <taxon>Stenosarchaea group</taxon>
        <taxon>Halobacteria</taxon>
        <taxon>Halobacteriales</taxon>
        <taxon>Natronomonadaceae</taxon>
        <taxon>Halocatena</taxon>
    </lineage>
</organism>
<protein>
    <submittedName>
        <fullName evidence="1">Uncharacterized protein</fullName>
    </submittedName>
</protein>
<dbReference type="AlphaFoldDB" id="A0A3P3R4K6"/>
<comment type="caution">
    <text evidence="1">The sequence shown here is derived from an EMBL/GenBank/DDBJ whole genome shotgun (WGS) entry which is preliminary data.</text>
</comment>
<dbReference type="RefSeq" id="WP_124956397.1">
    <property type="nucleotide sequence ID" value="NZ_RRCH01000037.1"/>
</dbReference>
<dbReference type="Proteomes" id="UP000282322">
    <property type="component" value="Unassembled WGS sequence"/>
</dbReference>
<reference evidence="1 2" key="1">
    <citation type="submission" date="2018-11" db="EMBL/GenBank/DDBJ databases">
        <title>Taxonoimc description of Halomarina strain SPP-AMP-1.</title>
        <authorList>
            <person name="Pal Y."/>
            <person name="Srinivasana K."/>
            <person name="Verma A."/>
            <person name="Kumar P."/>
        </authorList>
    </citation>
    <scope>NUCLEOTIDE SEQUENCE [LARGE SCALE GENOMIC DNA]</scope>
    <source>
        <strain evidence="1 2">SPP-AMP-1</strain>
    </source>
</reference>
<proteinExistence type="predicted"/>